<gene>
    <name evidence="1" type="ORF">BDV35DRAFT_331658</name>
</gene>
<dbReference type="EMBL" id="ML734648">
    <property type="protein sequence ID" value="KAB8243174.1"/>
    <property type="molecule type" value="Genomic_DNA"/>
</dbReference>
<name>A0A5N6GNQ9_ASPFL</name>
<dbReference type="Proteomes" id="UP000325434">
    <property type="component" value="Unassembled WGS sequence"/>
</dbReference>
<dbReference type="AlphaFoldDB" id="A0A5N6GNQ9"/>
<proteinExistence type="predicted"/>
<sequence length="157" mass="17781">MCFFCNCTWGQFRRCKTLRRKRKQISSSRLRKLGAAGLGSRKRLSCPPARNLQLNEGHFGNELLTIFVDKDSEKNFYSVVKKEGNLRRWMADRMRGGLGCLEEEKAGRKRREAEDQLAYCTTAVTGPLQDGTDLGMGRANFSNHGGACITRSQYCHP</sequence>
<evidence type="ECO:0000313" key="1">
    <source>
        <dbReference type="EMBL" id="KAB8243174.1"/>
    </source>
</evidence>
<reference evidence="1" key="1">
    <citation type="submission" date="2019-04" db="EMBL/GenBank/DDBJ databases">
        <title>Friends and foes A comparative genomics study of 23 Aspergillus species from section Flavi.</title>
        <authorList>
            <consortium name="DOE Joint Genome Institute"/>
            <person name="Kjaerbolling I."/>
            <person name="Vesth T."/>
            <person name="Frisvad J.C."/>
            <person name="Nybo J.L."/>
            <person name="Theobald S."/>
            <person name="Kildgaard S."/>
            <person name="Isbrandt T."/>
            <person name="Kuo A."/>
            <person name="Sato A."/>
            <person name="Lyhne E.K."/>
            <person name="Kogle M.E."/>
            <person name="Wiebenga A."/>
            <person name="Kun R.S."/>
            <person name="Lubbers R.J."/>
            <person name="Makela M.R."/>
            <person name="Barry K."/>
            <person name="Chovatia M."/>
            <person name="Clum A."/>
            <person name="Daum C."/>
            <person name="Haridas S."/>
            <person name="He G."/>
            <person name="LaButti K."/>
            <person name="Lipzen A."/>
            <person name="Mondo S."/>
            <person name="Riley R."/>
            <person name="Salamov A."/>
            <person name="Simmons B.A."/>
            <person name="Magnuson J.K."/>
            <person name="Henrissat B."/>
            <person name="Mortensen U.H."/>
            <person name="Larsen T.O."/>
            <person name="Devries R.P."/>
            <person name="Grigoriev I.V."/>
            <person name="Machida M."/>
            <person name="Baker S.E."/>
            <person name="Andersen M.R."/>
        </authorList>
    </citation>
    <scope>NUCLEOTIDE SEQUENCE [LARGE SCALE GENOMIC DNA]</scope>
    <source>
        <strain evidence="1">CBS 121.62</strain>
    </source>
</reference>
<accession>A0A5N6GNQ9</accession>
<organism evidence="1">
    <name type="scientific">Aspergillus flavus</name>
    <dbReference type="NCBI Taxonomy" id="5059"/>
    <lineage>
        <taxon>Eukaryota</taxon>
        <taxon>Fungi</taxon>
        <taxon>Dikarya</taxon>
        <taxon>Ascomycota</taxon>
        <taxon>Pezizomycotina</taxon>
        <taxon>Eurotiomycetes</taxon>
        <taxon>Eurotiomycetidae</taxon>
        <taxon>Eurotiales</taxon>
        <taxon>Aspergillaceae</taxon>
        <taxon>Aspergillus</taxon>
        <taxon>Aspergillus subgen. Circumdati</taxon>
    </lineage>
</organism>
<protein>
    <submittedName>
        <fullName evidence="1">Uncharacterized protein</fullName>
    </submittedName>
</protein>